<accession>A0A8D8TFX3</accession>
<proteinExistence type="predicted"/>
<keyword evidence="1" id="KW-1133">Transmembrane helix</keyword>
<protein>
    <submittedName>
        <fullName evidence="2">Uncharacterized protein</fullName>
    </submittedName>
</protein>
<evidence type="ECO:0000313" key="2">
    <source>
        <dbReference type="EMBL" id="CAG6685357.1"/>
    </source>
</evidence>
<dbReference type="EMBL" id="HBUF01271719">
    <property type="protein sequence ID" value="CAG6685357.1"/>
    <property type="molecule type" value="Transcribed_RNA"/>
</dbReference>
<evidence type="ECO:0000256" key="1">
    <source>
        <dbReference type="SAM" id="Phobius"/>
    </source>
</evidence>
<dbReference type="AlphaFoldDB" id="A0A8D8TFX3"/>
<name>A0A8D8TFX3_9HEMI</name>
<keyword evidence="1" id="KW-0472">Membrane</keyword>
<sequence>MWGLPHALLFGVRSSQFVSILNCSNSNLCICPTSAPSIEYNFICVGNIIVIILTGIFFIFILAHKRNSTCYFLHKLLSHKCTLLESRVESLHSTLFAKTWT</sequence>
<keyword evidence="1" id="KW-0812">Transmembrane</keyword>
<feature type="transmembrane region" description="Helical" evidence="1">
    <location>
        <begin position="40"/>
        <end position="63"/>
    </location>
</feature>
<reference evidence="2" key="1">
    <citation type="submission" date="2021-05" db="EMBL/GenBank/DDBJ databases">
        <authorList>
            <person name="Alioto T."/>
            <person name="Alioto T."/>
            <person name="Gomez Garrido J."/>
        </authorList>
    </citation>
    <scope>NUCLEOTIDE SEQUENCE</scope>
</reference>
<organism evidence="2">
    <name type="scientific">Cacopsylla melanoneura</name>
    <dbReference type="NCBI Taxonomy" id="428564"/>
    <lineage>
        <taxon>Eukaryota</taxon>
        <taxon>Metazoa</taxon>
        <taxon>Ecdysozoa</taxon>
        <taxon>Arthropoda</taxon>
        <taxon>Hexapoda</taxon>
        <taxon>Insecta</taxon>
        <taxon>Pterygota</taxon>
        <taxon>Neoptera</taxon>
        <taxon>Paraneoptera</taxon>
        <taxon>Hemiptera</taxon>
        <taxon>Sternorrhyncha</taxon>
        <taxon>Psylloidea</taxon>
        <taxon>Psyllidae</taxon>
        <taxon>Psyllinae</taxon>
        <taxon>Cacopsylla</taxon>
    </lineage>
</organism>